<evidence type="ECO:0000313" key="2">
    <source>
        <dbReference type="Proteomes" id="UP000001826"/>
    </source>
</evidence>
<keyword evidence="2" id="KW-1185">Reference proteome</keyword>
<evidence type="ECO:0000313" key="1">
    <source>
        <dbReference type="EMBL" id="AAM01383.1"/>
    </source>
</evidence>
<protein>
    <submittedName>
        <fullName evidence="1">Zn-ribbon-containing protein</fullName>
    </submittedName>
</protein>
<dbReference type="PaxDb" id="190192-MK0166"/>
<dbReference type="RefSeq" id="WP_011018538.1">
    <property type="nucleotide sequence ID" value="NC_003551.1"/>
</dbReference>
<dbReference type="STRING" id="190192.MK0166"/>
<dbReference type="InParanoid" id="Q8TYX5"/>
<dbReference type="Proteomes" id="UP000001826">
    <property type="component" value="Chromosome"/>
</dbReference>
<dbReference type="InterPro" id="IPR018645">
    <property type="entry name" value="OapC-like"/>
</dbReference>
<sequence>MPHICIRCGEVYDKVTKELIRRGCLKCGCRLFKRVSEDDGDNPATIVVERDGVYTINIENIDDVVTVYKSGRFFIVLPEQKYGD</sequence>
<accession>Q8TYX5</accession>
<dbReference type="Pfam" id="PF09845">
    <property type="entry name" value="OapC"/>
    <property type="match status" value="1"/>
</dbReference>
<name>Q8TYX5_METKA</name>
<reference evidence="1 2" key="1">
    <citation type="journal article" date="2002" name="Proc. Natl. Acad. Sci. U.S.A.">
        <title>The complete genome of hyperthermophile Methanopyrus kandleri AV19 and monophyly of archaeal methanogens.</title>
        <authorList>
            <person name="Slesarev A.I."/>
            <person name="Mezhevaya K.V."/>
            <person name="Makarova K.S."/>
            <person name="Polushin N.N."/>
            <person name="Shcherbinina O.V."/>
            <person name="Shakhova V.V."/>
            <person name="Belova G.I."/>
            <person name="Aravind L."/>
            <person name="Natale D.A."/>
            <person name="Rogozin I.B."/>
            <person name="Tatusov R.L."/>
            <person name="Wolf Y.I."/>
            <person name="Stetter K.O."/>
            <person name="Malykh A.G."/>
            <person name="Koonin E.V."/>
            <person name="Kozyavkin S.A."/>
        </authorList>
    </citation>
    <scope>NUCLEOTIDE SEQUENCE [LARGE SCALE GENOMIC DNA]</scope>
    <source>
        <strain evidence="2">AV19 / DSM 6324 / JCM 9639 / NBRC 100938</strain>
    </source>
</reference>
<dbReference type="HOGENOM" id="CLU_126374_1_0_2"/>
<dbReference type="GeneID" id="95969907"/>
<gene>
    <name evidence="1" type="ordered locus">MK0166</name>
</gene>
<dbReference type="AlphaFoldDB" id="Q8TYX5"/>
<dbReference type="EMBL" id="AE009439">
    <property type="protein sequence ID" value="AAM01383.1"/>
    <property type="molecule type" value="Genomic_DNA"/>
</dbReference>
<organism evidence="1 2">
    <name type="scientific">Methanopyrus kandleri (strain AV19 / DSM 6324 / JCM 9639 / NBRC 100938)</name>
    <dbReference type="NCBI Taxonomy" id="190192"/>
    <lineage>
        <taxon>Archaea</taxon>
        <taxon>Methanobacteriati</taxon>
        <taxon>Methanobacteriota</taxon>
        <taxon>Methanomada group</taxon>
        <taxon>Methanopyri</taxon>
        <taxon>Methanopyrales</taxon>
        <taxon>Methanopyraceae</taxon>
        <taxon>Methanopyrus</taxon>
    </lineage>
</organism>
<proteinExistence type="predicted"/>
<dbReference type="EnsemblBacteria" id="AAM01383">
    <property type="protein sequence ID" value="AAM01383"/>
    <property type="gene ID" value="MK0166"/>
</dbReference>
<dbReference type="KEGG" id="mka:MK0166"/>